<gene>
    <name evidence="1" type="ORF">GCM10022267_30610</name>
</gene>
<dbReference type="Gene3D" id="3.30.530.20">
    <property type="match status" value="1"/>
</dbReference>
<sequence>MSVDVRPTVVVRRPRAEVAAYMFDPANDLAWTGGITASRPEQPGLLAEGATVVRTAKFLGRTFDYGYVVTAHEPDRLVEMKVDKPFPMIVRYELADVPEGTNVAIGATGSPGGFFAVAEPLMRWQVRRSIAADLRRLKENLEG</sequence>
<evidence type="ECO:0000313" key="2">
    <source>
        <dbReference type="Proteomes" id="UP001500711"/>
    </source>
</evidence>
<dbReference type="SUPFAM" id="SSF55961">
    <property type="entry name" value="Bet v1-like"/>
    <property type="match status" value="1"/>
</dbReference>
<dbReference type="Pfam" id="PF10604">
    <property type="entry name" value="Polyketide_cyc2"/>
    <property type="match status" value="1"/>
</dbReference>
<dbReference type="Proteomes" id="UP001500711">
    <property type="component" value="Unassembled WGS sequence"/>
</dbReference>
<reference evidence="2" key="1">
    <citation type="journal article" date="2019" name="Int. J. Syst. Evol. Microbiol.">
        <title>The Global Catalogue of Microorganisms (GCM) 10K type strain sequencing project: providing services to taxonomists for standard genome sequencing and annotation.</title>
        <authorList>
            <consortium name="The Broad Institute Genomics Platform"/>
            <consortium name="The Broad Institute Genome Sequencing Center for Infectious Disease"/>
            <person name="Wu L."/>
            <person name="Ma J."/>
        </authorList>
    </citation>
    <scope>NUCLEOTIDE SEQUENCE [LARGE SCALE GENOMIC DNA]</scope>
    <source>
        <strain evidence="2">JCM 17494</strain>
    </source>
</reference>
<dbReference type="RefSeq" id="WP_112225912.1">
    <property type="nucleotide sequence ID" value="NZ_BAABBE010000007.1"/>
</dbReference>
<keyword evidence="2" id="KW-1185">Reference proteome</keyword>
<dbReference type="InterPro" id="IPR023393">
    <property type="entry name" value="START-like_dom_sf"/>
</dbReference>
<dbReference type="InterPro" id="IPR019587">
    <property type="entry name" value="Polyketide_cyclase/dehydratase"/>
</dbReference>
<organism evidence="1 2">
    <name type="scientific">Lentzea roselyniae</name>
    <dbReference type="NCBI Taxonomy" id="531940"/>
    <lineage>
        <taxon>Bacteria</taxon>
        <taxon>Bacillati</taxon>
        <taxon>Actinomycetota</taxon>
        <taxon>Actinomycetes</taxon>
        <taxon>Pseudonocardiales</taxon>
        <taxon>Pseudonocardiaceae</taxon>
        <taxon>Lentzea</taxon>
    </lineage>
</organism>
<protein>
    <submittedName>
        <fullName evidence="1">SRPBCC family protein</fullName>
    </submittedName>
</protein>
<evidence type="ECO:0000313" key="1">
    <source>
        <dbReference type="EMBL" id="GAA3641986.1"/>
    </source>
</evidence>
<comment type="caution">
    <text evidence="1">The sequence shown here is derived from an EMBL/GenBank/DDBJ whole genome shotgun (WGS) entry which is preliminary data.</text>
</comment>
<accession>A0ABP7AWT6</accession>
<dbReference type="EMBL" id="BAABBE010000007">
    <property type="protein sequence ID" value="GAA3641986.1"/>
    <property type="molecule type" value="Genomic_DNA"/>
</dbReference>
<proteinExistence type="predicted"/>
<name>A0ABP7AWT6_9PSEU</name>